<dbReference type="Proteomes" id="UP000277580">
    <property type="component" value="Unassembled WGS sequence"/>
</dbReference>
<dbReference type="OrthoDB" id="167809at2759"/>
<evidence type="ECO:0000313" key="5">
    <source>
        <dbReference type="Proteomes" id="UP000277580"/>
    </source>
</evidence>
<organism evidence="4 5">
    <name type="scientific">Morchella conica CCBAS932</name>
    <dbReference type="NCBI Taxonomy" id="1392247"/>
    <lineage>
        <taxon>Eukaryota</taxon>
        <taxon>Fungi</taxon>
        <taxon>Dikarya</taxon>
        <taxon>Ascomycota</taxon>
        <taxon>Pezizomycotina</taxon>
        <taxon>Pezizomycetes</taxon>
        <taxon>Pezizales</taxon>
        <taxon>Morchellaceae</taxon>
        <taxon>Morchella</taxon>
    </lineage>
</organism>
<dbReference type="PANTHER" id="PTHR43559:SF3">
    <property type="entry name" value="HYDROLASE YCAC-RELATED"/>
    <property type="match status" value="1"/>
</dbReference>
<sequence>MQFFKSLPTVLVLLTSALAATTVDQTFTRIDKDKAMLLVVDHQLGLFQLVRDFSPDQFKNNILAHAALGNVFDLPTVLTTSAETGPNGPLPQEILDMHPDAPLIKRNGEVNAWDNSEFRDAVRAANKTQIILGGIVTEVCTAFLAMSLREEGYEVFANTDASGTFNERLAAEANDRMSKAGVTLMGNFAVAMDLMRDWRNTPGTPELLPYFDKYLTAYGYLARYHSAAVTNGTL</sequence>
<dbReference type="AlphaFoldDB" id="A0A3N4KT96"/>
<evidence type="ECO:0000256" key="2">
    <source>
        <dbReference type="SAM" id="SignalP"/>
    </source>
</evidence>
<name>A0A3N4KT96_9PEZI</name>
<dbReference type="InterPro" id="IPR053152">
    <property type="entry name" value="Hydrolase_YcaC-like"/>
</dbReference>
<feature type="domain" description="Isochorismatase-like" evidence="3">
    <location>
        <begin position="36"/>
        <end position="185"/>
    </location>
</feature>
<keyword evidence="2" id="KW-0732">Signal</keyword>
<dbReference type="PANTHER" id="PTHR43559">
    <property type="entry name" value="HYDROLASE YCAC-RELATED"/>
    <property type="match status" value="1"/>
</dbReference>
<dbReference type="InterPro" id="IPR036380">
    <property type="entry name" value="Isochorismatase-like_sf"/>
</dbReference>
<gene>
    <name evidence="4" type="ORF">P167DRAFT_604677</name>
</gene>
<dbReference type="InterPro" id="IPR000868">
    <property type="entry name" value="Isochorismatase-like_dom"/>
</dbReference>
<proteinExistence type="inferred from homology"/>
<dbReference type="EMBL" id="ML119121">
    <property type="protein sequence ID" value="RPB13736.1"/>
    <property type="molecule type" value="Genomic_DNA"/>
</dbReference>
<protein>
    <submittedName>
        <fullName evidence="4">Isochorismatase hydrolase</fullName>
    </submittedName>
</protein>
<dbReference type="InParanoid" id="A0A3N4KT96"/>
<keyword evidence="4" id="KW-0378">Hydrolase</keyword>
<keyword evidence="5" id="KW-1185">Reference proteome</keyword>
<dbReference type="SUPFAM" id="SSF52499">
    <property type="entry name" value="Isochorismatase-like hydrolases"/>
    <property type="match status" value="1"/>
</dbReference>
<evidence type="ECO:0000313" key="4">
    <source>
        <dbReference type="EMBL" id="RPB13736.1"/>
    </source>
</evidence>
<dbReference type="Gene3D" id="3.40.50.850">
    <property type="entry name" value="Isochorismatase-like"/>
    <property type="match status" value="1"/>
</dbReference>
<reference evidence="4 5" key="1">
    <citation type="journal article" date="2018" name="Nat. Ecol. Evol.">
        <title>Pezizomycetes genomes reveal the molecular basis of ectomycorrhizal truffle lifestyle.</title>
        <authorList>
            <person name="Murat C."/>
            <person name="Payen T."/>
            <person name="Noel B."/>
            <person name="Kuo A."/>
            <person name="Morin E."/>
            <person name="Chen J."/>
            <person name="Kohler A."/>
            <person name="Krizsan K."/>
            <person name="Balestrini R."/>
            <person name="Da Silva C."/>
            <person name="Montanini B."/>
            <person name="Hainaut M."/>
            <person name="Levati E."/>
            <person name="Barry K.W."/>
            <person name="Belfiori B."/>
            <person name="Cichocki N."/>
            <person name="Clum A."/>
            <person name="Dockter R.B."/>
            <person name="Fauchery L."/>
            <person name="Guy J."/>
            <person name="Iotti M."/>
            <person name="Le Tacon F."/>
            <person name="Lindquist E.A."/>
            <person name="Lipzen A."/>
            <person name="Malagnac F."/>
            <person name="Mello A."/>
            <person name="Molinier V."/>
            <person name="Miyauchi S."/>
            <person name="Poulain J."/>
            <person name="Riccioni C."/>
            <person name="Rubini A."/>
            <person name="Sitrit Y."/>
            <person name="Splivallo R."/>
            <person name="Traeger S."/>
            <person name="Wang M."/>
            <person name="Zifcakova L."/>
            <person name="Wipf D."/>
            <person name="Zambonelli A."/>
            <person name="Paolocci F."/>
            <person name="Nowrousian M."/>
            <person name="Ottonello S."/>
            <person name="Baldrian P."/>
            <person name="Spatafora J.W."/>
            <person name="Henrissat B."/>
            <person name="Nagy L.G."/>
            <person name="Aury J.M."/>
            <person name="Wincker P."/>
            <person name="Grigoriev I.V."/>
            <person name="Bonfante P."/>
            <person name="Martin F.M."/>
        </authorList>
    </citation>
    <scope>NUCLEOTIDE SEQUENCE [LARGE SCALE GENOMIC DNA]</scope>
    <source>
        <strain evidence="4 5">CCBAS932</strain>
    </source>
</reference>
<evidence type="ECO:0000256" key="1">
    <source>
        <dbReference type="ARBA" id="ARBA00006336"/>
    </source>
</evidence>
<dbReference type="GO" id="GO:0016787">
    <property type="term" value="F:hydrolase activity"/>
    <property type="evidence" value="ECO:0007669"/>
    <property type="project" value="UniProtKB-KW"/>
</dbReference>
<accession>A0A3N4KT96</accession>
<feature type="signal peptide" evidence="2">
    <location>
        <begin position="1"/>
        <end position="19"/>
    </location>
</feature>
<feature type="chain" id="PRO_5018042972" evidence="2">
    <location>
        <begin position="20"/>
        <end position="234"/>
    </location>
</feature>
<dbReference type="Pfam" id="PF00857">
    <property type="entry name" value="Isochorismatase"/>
    <property type="match status" value="1"/>
</dbReference>
<comment type="similarity">
    <text evidence="1">Belongs to the isochorismatase family.</text>
</comment>
<evidence type="ECO:0000259" key="3">
    <source>
        <dbReference type="Pfam" id="PF00857"/>
    </source>
</evidence>